<evidence type="ECO:0000313" key="7">
    <source>
        <dbReference type="EMBL" id="QEX16360.1"/>
    </source>
</evidence>
<dbReference type="Pfam" id="PF01810">
    <property type="entry name" value="LysE"/>
    <property type="match status" value="1"/>
</dbReference>
<proteinExistence type="predicted"/>
<dbReference type="PANTHER" id="PTHR30086">
    <property type="entry name" value="ARGININE EXPORTER PROTEIN ARGO"/>
    <property type="match status" value="1"/>
</dbReference>
<evidence type="ECO:0000313" key="8">
    <source>
        <dbReference type="Proteomes" id="UP000326202"/>
    </source>
</evidence>
<dbReference type="Proteomes" id="UP000326202">
    <property type="component" value="Chromosome"/>
</dbReference>
<dbReference type="InterPro" id="IPR001123">
    <property type="entry name" value="LeuE-type"/>
</dbReference>
<dbReference type="EMBL" id="CP042906">
    <property type="protein sequence ID" value="QEX16360.1"/>
    <property type="molecule type" value="Genomic_DNA"/>
</dbReference>
<evidence type="ECO:0000256" key="5">
    <source>
        <dbReference type="ARBA" id="ARBA00023136"/>
    </source>
</evidence>
<evidence type="ECO:0000256" key="1">
    <source>
        <dbReference type="ARBA" id="ARBA00004651"/>
    </source>
</evidence>
<feature type="transmembrane region" description="Helical" evidence="6">
    <location>
        <begin position="113"/>
        <end position="138"/>
    </location>
</feature>
<keyword evidence="5 6" id="KW-0472">Membrane</keyword>
<protein>
    <submittedName>
        <fullName evidence="7">Lysine transporter LysE</fullName>
    </submittedName>
</protein>
<feature type="transmembrane region" description="Helical" evidence="6">
    <location>
        <begin position="41"/>
        <end position="69"/>
    </location>
</feature>
<feature type="transmembrane region" description="Helical" evidence="6">
    <location>
        <begin position="75"/>
        <end position="92"/>
    </location>
</feature>
<comment type="subcellular location">
    <subcellularLocation>
        <location evidence="1">Cell membrane</location>
        <topology evidence="1">Multi-pass membrane protein</topology>
    </subcellularLocation>
</comment>
<dbReference type="AlphaFoldDB" id="A0A5J6MJ94"/>
<dbReference type="GO" id="GO:0005886">
    <property type="term" value="C:plasma membrane"/>
    <property type="evidence" value="ECO:0007669"/>
    <property type="project" value="UniProtKB-SubCell"/>
</dbReference>
<reference evidence="7 8" key="1">
    <citation type="submission" date="2019-08" db="EMBL/GenBank/DDBJ databases">
        <title>Hyperibacter terrae gen. nov., sp. nov. and Hyperibacter viscosus sp. nov., two new members in the family Rhodospirillaceae isolated from the rhizosphere of Hypericum perforatum.</title>
        <authorList>
            <person name="Noviana Z."/>
        </authorList>
    </citation>
    <scope>NUCLEOTIDE SEQUENCE [LARGE SCALE GENOMIC DNA]</scope>
    <source>
        <strain evidence="7 8">R5913</strain>
    </source>
</reference>
<evidence type="ECO:0000256" key="2">
    <source>
        <dbReference type="ARBA" id="ARBA00022475"/>
    </source>
</evidence>
<dbReference type="GO" id="GO:0015171">
    <property type="term" value="F:amino acid transmembrane transporter activity"/>
    <property type="evidence" value="ECO:0007669"/>
    <property type="project" value="TreeGrafter"/>
</dbReference>
<sequence>MSDLDLLLKGLAIGLAIAAPVGPIGLLCIRRSLAQGKLAGFVTGIGAATADGVYGAIGAFGITAISALLVDQQRWLAMAGGLFLIWLGIGGMRRPPATEAATPSRSARDLAGFFVSTFALTLTNPATILSFAAVFAGLGLGAGAQGGMSAGSIGAALITIAGVFTGSAVWWLFLSNAVGWLRTRLGPALLVWINRLSGLILVGFGLLAVWTALR</sequence>
<name>A0A5J6MJ94_9PROT</name>
<keyword evidence="4 6" id="KW-1133">Transmembrane helix</keyword>
<gene>
    <name evidence="7" type="ORF">FRZ44_16530</name>
</gene>
<evidence type="ECO:0000256" key="6">
    <source>
        <dbReference type="SAM" id="Phobius"/>
    </source>
</evidence>
<feature type="transmembrane region" description="Helical" evidence="6">
    <location>
        <begin position="6"/>
        <end position="29"/>
    </location>
</feature>
<feature type="transmembrane region" description="Helical" evidence="6">
    <location>
        <begin position="185"/>
        <end position="213"/>
    </location>
</feature>
<organism evidence="7 8">
    <name type="scientific">Hypericibacter terrae</name>
    <dbReference type="NCBI Taxonomy" id="2602015"/>
    <lineage>
        <taxon>Bacteria</taxon>
        <taxon>Pseudomonadati</taxon>
        <taxon>Pseudomonadota</taxon>
        <taxon>Alphaproteobacteria</taxon>
        <taxon>Rhodospirillales</taxon>
        <taxon>Dongiaceae</taxon>
        <taxon>Hypericibacter</taxon>
    </lineage>
</organism>
<evidence type="ECO:0000256" key="3">
    <source>
        <dbReference type="ARBA" id="ARBA00022692"/>
    </source>
</evidence>
<dbReference type="KEGG" id="htq:FRZ44_16530"/>
<keyword evidence="2" id="KW-1003">Cell membrane</keyword>
<evidence type="ECO:0000256" key="4">
    <source>
        <dbReference type="ARBA" id="ARBA00022989"/>
    </source>
</evidence>
<keyword evidence="3 6" id="KW-0812">Transmembrane</keyword>
<dbReference type="RefSeq" id="WP_151176729.1">
    <property type="nucleotide sequence ID" value="NZ_CP042906.1"/>
</dbReference>
<feature type="transmembrane region" description="Helical" evidence="6">
    <location>
        <begin position="150"/>
        <end position="173"/>
    </location>
</feature>
<dbReference type="OrthoDB" id="7874789at2"/>
<accession>A0A5J6MJ94</accession>
<dbReference type="PANTHER" id="PTHR30086:SF20">
    <property type="entry name" value="ARGININE EXPORTER PROTEIN ARGO-RELATED"/>
    <property type="match status" value="1"/>
</dbReference>
<keyword evidence="8" id="KW-1185">Reference proteome</keyword>